<protein>
    <submittedName>
        <fullName evidence="2">Mannosyltransferase</fullName>
    </submittedName>
</protein>
<dbReference type="RefSeq" id="WP_064302541.1">
    <property type="nucleotide sequence ID" value="NZ_LUCV01000013.1"/>
</dbReference>
<dbReference type="InterPro" id="IPR046673">
    <property type="entry name" value="ToxA_N"/>
</dbReference>
<evidence type="ECO:0000259" key="1">
    <source>
        <dbReference type="Pfam" id="PF20178"/>
    </source>
</evidence>
<proteinExistence type="predicted"/>
<dbReference type="SUPFAM" id="SSF53448">
    <property type="entry name" value="Nucleotide-diphospho-sugar transferases"/>
    <property type="match status" value="1"/>
</dbReference>
<dbReference type="AlphaFoldDB" id="A0A177SQF2"/>
<accession>A0A177SQF2</accession>
<dbReference type="Gene3D" id="3.90.550.20">
    <property type="match status" value="1"/>
</dbReference>
<dbReference type="Proteomes" id="UP000077752">
    <property type="component" value="Unassembled WGS sequence"/>
</dbReference>
<dbReference type="InterPro" id="IPR007577">
    <property type="entry name" value="GlycoTrfase_DXD_sugar-bd_CS"/>
</dbReference>
<keyword evidence="2" id="KW-0328">Glycosyltransferase</keyword>
<evidence type="ECO:0000313" key="3">
    <source>
        <dbReference type="Proteomes" id="UP000077752"/>
    </source>
</evidence>
<organism evidence="2 3">
    <name type="scientific">Pseudomonas putida</name>
    <name type="common">Arthrobacter siderocapsulatus</name>
    <dbReference type="NCBI Taxonomy" id="303"/>
    <lineage>
        <taxon>Bacteria</taxon>
        <taxon>Pseudomonadati</taxon>
        <taxon>Pseudomonadota</taxon>
        <taxon>Gammaproteobacteria</taxon>
        <taxon>Pseudomonadales</taxon>
        <taxon>Pseudomonadaceae</taxon>
        <taxon>Pseudomonas</taxon>
    </lineage>
</organism>
<keyword evidence="2" id="KW-0808">Transferase</keyword>
<sequence length="899" mass="100255">MRHPQINTQGQLFAREHFNHFPRPDQAANQALRQWAANRGLDIDPQQLDVVSLRYQWWPGRGWQGVVTQKIGLTEAMLSNWQGESDNDWLGALIHQPWAGHLLGRINLVEALHPGPYSVYNGLFRRSPAQQYSPETRIDISIEALQDFIWNLDFHATYRAQLDHYWAQARSGHRTLAQMAFIAACNHQVVEGSLDEPGRLLAWQAVNQLPRSAGFRARPLNIYGYAATDLIYLQDQQSPHVLLYIPGNASPLHSFTSEAAMKAWIAQQCKTPEVRDALARHFALADQPDGLDFSGLRTALEGLGAWPAIHRLSPDRPGFTTDGRWSAADYVNYRPDTYSPVLDDDLFGALTERQRLRTLADADSLITTRSDVRKANWRDYMMNTTNLLAPLVIVVPELGLLLAGSSLAQFSLALDGVVNGHSLQEQADNVEVASFGLLNAQPLIFDGVRRATALLRRYAAEFVVPGHFNGRLGYRLSPLEPPRLPEDPALGYFHIPKDIAPLDDGHIATAGAVIRTPRYDGSPDLLRASVGGYLTDVVYDLESDAFFCARDLNEIEPQAYVARQGSRALVRAPEGRLVDHATRTSSLRALGVDLPLPVTIPASLPQASLREIPKHAMSVWLGHKPLSEELLANIANNAERLDEAGYTYRFYLSRTWPEAFEQNLRLLKQRAPTLTVLPLEDQPVYESFTRTEGYAQYQAAVDGNGGRARNYSAASDVLRYHLLYHEGGLYMDVDDTLLKATAHNPALRELPLKTSADGLLLHPPVSNELLGMNVEFNGSMIGSHPGNPVLLEISKELRQRYLANPDFFNSRPDRALDPKAFQAYSATLNRLCGPGMLTDVATRHLPALHTLREINNFMVMPNFNTAPFIDLPAYEAAVREYLPLNRIARIGSANTWVST</sequence>
<evidence type="ECO:0000313" key="2">
    <source>
        <dbReference type="EMBL" id="OAI93183.1"/>
    </source>
</evidence>
<comment type="caution">
    <text evidence="2">The sequence shown here is derived from an EMBL/GenBank/DDBJ whole genome shotgun (WGS) entry which is preliminary data.</text>
</comment>
<dbReference type="GO" id="GO:0016757">
    <property type="term" value="F:glycosyltransferase activity"/>
    <property type="evidence" value="ECO:0007669"/>
    <property type="project" value="UniProtKB-KW"/>
</dbReference>
<reference evidence="2 3" key="1">
    <citation type="submission" date="2016-03" db="EMBL/GenBank/DDBJ databases">
        <title>Draft Genome Assembly of Pseudomonas putida strain CBF10-2.</title>
        <authorList>
            <person name="Iyer R.S."/>
            <person name="Damania A."/>
        </authorList>
    </citation>
    <scope>NUCLEOTIDE SEQUENCE [LARGE SCALE GENOMIC DNA]</scope>
    <source>
        <strain evidence="2 3">CBF10-2</strain>
    </source>
</reference>
<dbReference type="InterPro" id="IPR029044">
    <property type="entry name" value="Nucleotide-diphossugar_trans"/>
</dbReference>
<feature type="domain" description="Dermonecrotic toxin N-terminal" evidence="1">
    <location>
        <begin position="19"/>
        <end position="284"/>
    </location>
</feature>
<dbReference type="Pfam" id="PF20178">
    <property type="entry name" value="ToxA_N"/>
    <property type="match status" value="1"/>
</dbReference>
<dbReference type="EMBL" id="LUCV01000013">
    <property type="protein sequence ID" value="OAI93183.1"/>
    <property type="molecule type" value="Genomic_DNA"/>
</dbReference>
<name>A0A177SQF2_PSEPU</name>
<gene>
    <name evidence="2" type="ORF">AYO28_15390</name>
</gene>
<dbReference type="Pfam" id="PF04488">
    <property type="entry name" value="Gly_transf_sug"/>
    <property type="match status" value="1"/>
</dbReference>